<dbReference type="AlphaFoldDB" id="A0AAN9BSI1"/>
<evidence type="ECO:0000313" key="5">
    <source>
        <dbReference type="Proteomes" id="UP001374579"/>
    </source>
</evidence>
<feature type="domain" description="Chitin-binding type-4" evidence="3">
    <location>
        <begin position="24"/>
        <end position="210"/>
    </location>
</feature>
<protein>
    <recommendedName>
        <fullName evidence="3">Chitin-binding type-4 domain-containing protein</fullName>
    </recommendedName>
</protein>
<proteinExistence type="predicted"/>
<feature type="compositionally biased region" description="Gly residues" evidence="1">
    <location>
        <begin position="292"/>
        <end position="309"/>
    </location>
</feature>
<keyword evidence="2" id="KW-0732">Signal</keyword>
<evidence type="ECO:0000256" key="2">
    <source>
        <dbReference type="SAM" id="SignalP"/>
    </source>
</evidence>
<comment type="caution">
    <text evidence="4">The sequence shown here is derived from an EMBL/GenBank/DDBJ whole genome shotgun (WGS) entry which is preliminary data.</text>
</comment>
<dbReference type="Proteomes" id="UP001374579">
    <property type="component" value="Unassembled WGS sequence"/>
</dbReference>
<gene>
    <name evidence="4" type="ORF">V1264_016512</name>
</gene>
<organism evidence="4 5">
    <name type="scientific">Littorina saxatilis</name>
    <dbReference type="NCBI Taxonomy" id="31220"/>
    <lineage>
        <taxon>Eukaryota</taxon>
        <taxon>Metazoa</taxon>
        <taxon>Spiralia</taxon>
        <taxon>Lophotrochozoa</taxon>
        <taxon>Mollusca</taxon>
        <taxon>Gastropoda</taxon>
        <taxon>Caenogastropoda</taxon>
        <taxon>Littorinimorpha</taxon>
        <taxon>Littorinoidea</taxon>
        <taxon>Littorinidae</taxon>
        <taxon>Littorina</taxon>
    </lineage>
</organism>
<feature type="region of interest" description="Disordered" evidence="1">
    <location>
        <begin position="261"/>
        <end position="309"/>
    </location>
</feature>
<sequence>MGFIHGITALFVLLSCVLQSANGHGRLLEPPGRSSMWRVGFNTPKNYNDNALYCGGFANQYAIQGGKCGICGDPYQGPRDNEAGGKYATGTIGRKYSQGQTIDVTVEVTANHLGWFEFKLCPNNNPKKEATQDCLDRHVLQVADGSGSKLLIGTTLGKTDFKLRLPADVTCSQCVLQWRYHTGNSYGQGADGKSCPGCGDQEEFYSCSDIEINPASGQQQQRPPAILPHVDVPQTNLGVPQGNSFVPQGNGVIPPQTSFQGGGNPVVSSGHSQSSGTDGFNFIPLGNSAGQGNSGVGQGKSSVGQGGGVIGQGSGTQQVVGLLKCRAISPLWRGQPQLDSWCQYNCLKANNCPSSLCSCL</sequence>
<name>A0AAN9BSI1_9CAEN</name>
<feature type="signal peptide" evidence="2">
    <location>
        <begin position="1"/>
        <end position="23"/>
    </location>
</feature>
<feature type="chain" id="PRO_5042952665" description="Chitin-binding type-4 domain-containing protein" evidence="2">
    <location>
        <begin position="24"/>
        <end position="360"/>
    </location>
</feature>
<feature type="compositionally biased region" description="Polar residues" evidence="1">
    <location>
        <begin position="266"/>
        <end position="278"/>
    </location>
</feature>
<evidence type="ECO:0000256" key="1">
    <source>
        <dbReference type="SAM" id="MobiDB-lite"/>
    </source>
</evidence>
<accession>A0AAN9BSI1</accession>
<dbReference type="Pfam" id="PF03067">
    <property type="entry name" value="LPMO_10"/>
    <property type="match status" value="1"/>
</dbReference>
<reference evidence="4 5" key="1">
    <citation type="submission" date="2024-02" db="EMBL/GenBank/DDBJ databases">
        <title>Chromosome-scale genome assembly of the rough periwinkle Littorina saxatilis.</title>
        <authorList>
            <person name="De Jode A."/>
            <person name="Faria R."/>
            <person name="Formenti G."/>
            <person name="Sims Y."/>
            <person name="Smith T.P."/>
            <person name="Tracey A."/>
            <person name="Wood J.M.D."/>
            <person name="Zagrodzka Z.B."/>
            <person name="Johannesson K."/>
            <person name="Butlin R.K."/>
            <person name="Leder E.H."/>
        </authorList>
    </citation>
    <scope>NUCLEOTIDE SEQUENCE [LARGE SCALE GENOMIC DNA]</scope>
    <source>
        <strain evidence="4">Snail1</strain>
        <tissue evidence="4">Muscle</tissue>
    </source>
</reference>
<dbReference type="EMBL" id="JBAMIC010000004">
    <property type="protein sequence ID" value="KAK7108850.1"/>
    <property type="molecule type" value="Genomic_DNA"/>
</dbReference>
<evidence type="ECO:0000259" key="3">
    <source>
        <dbReference type="Pfam" id="PF03067"/>
    </source>
</evidence>
<keyword evidence="5" id="KW-1185">Reference proteome</keyword>
<evidence type="ECO:0000313" key="4">
    <source>
        <dbReference type="EMBL" id="KAK7108850.1"/>
    </source>
</evidence>
<dbReference type="InterPro" id="IPR004302">
    <property type="entry name" value="Cellulose/chitin-bd_N"/>
</dbReference>